<dbReference type="GO" id="GO:0003677">
    <property type="term" value="F:DNA binding"/>
    <property type="evidence" value="ECO:0007669"/>
    <property type="project" value="UniProtKB-KW"/>
</dbReference>
<evidence type="ECO:0000259" key="5">
    <source>
        <dbReference type="Pfam" id="PF00717"/>
    </source>
</evidence>
<dbReference type="Pfam" id="PF00717">
    <property type="entry name" value="Peptidase_S24"/>
    <property type="match status" value="1"/>
</dbReference>
<dbReference type="PANTHER" id="PTHR40661:SF1">
    <property type="entry name" value="HTH CRO_C1-TYPE DOMAIN-CONTAINING PROTEIN"/>
    <property type="match status" value="1"/>
</dbReference>
<keyword evidence="7" id="KW-1185">Reference proteome</keyword>
<evidence type="ECO:0000256" key="4">
    <source>
        <dbReference type="SAM" id="MobiDB-lite"/>
    </source>
</evidence>
<proteinExistence type="predicted"/>
<gene>
    <name evidence="6" type="ORF">CAL20_02790</name>
</gene>
<keyword evidence="2" id="KW-0238">DNA-binding</keyword>
<dbReference type="InterPro" id="IPR039418">
    <property type="entry name" value="LexA-like"/>
</dbReference>
<feature type="domain" description="Peptidase S24/S26A/S26B/S26C" evidence="5">
    <location>
        <begin position="62"/>
        <end position="183"/>
    </location>
</feature>
<dbReference type="InterPro" id="IPR036286">
    <property type="entry name" value="LexA/Signal_pep-like_sf"/>
</dbReference>
<evidence type="ECO:0000313" key="6">
    <source>
        <dbReference type="EMBL" id="OZI64918.1"/>
    </source>
</evidence>
<keyword evidence="3" id="KW-0804">Transcription</keyword>
<dbReference type="InterPro" id="IPR015927">
    <property type="entry name" value="Peptidase_S24_S26A/B/C"/>
</dbReference>
<dbReference type="Proteomes" id="UP000216885">
    <property type="component" value="Unassembled WGS sequence"/>
</dbReference>
<dbReference type="PANTHER" id="PTHR40661">
    <property type="match status" value="1"/>
</dbReference>
<dbReference type="SUPFAM" id="SSF51306">
    <property type="entry name" value="LexA/Signal peptidase"/>
    <property type="match status" value="1"/>
</dbReference>
<feature type="region of interest" description="Disordered" evidence="4">
    <location>
        <begin position="1"/>
        <end position="24"/>
    </location>
</feature>
<protein>
    <submittedName>
        <fullName evidence="6">LexA family transcriptional repressor</fullName>
    </submittedName>
</protein>
<dbReference type="EMBL" id="NEVQ01000003">
    <property type="protein sequence ID" value="OZI64918.1"/>
    <property type="molecule type" value="Genomic_DNA"/>
</dbReference>
<dbReference type="AlphaFoldDB" id="A0A261USN7"/>
<name>A0A261USN7_9BORD</name>
<evidence type="ECO:0000256" key="2">
    <source>
        <dbReference type="ARBA" id="ARBA00023125"/>
    </source>
</evidence>
<dbReference type="CDD" id="cd06529">
    <property type="entry name" value="S24_LexA-like"/>
    <property type="match status" value="1"/>
</dbReference>
<evidence type="ECO:0000256" key="3">
    <source>
        <dbReference type="ARBA" id="ARBA00023163"/>
    </source>
</evidence>
<keyword evidence="1" id="KW-0805">Transcription regulation</keyword>
<dbReference type="Gene3D" id="2.10.109.10">
    <property type="entry name" value="Umud Fragment, subunit A"/>
    <property type="match status" value="1"/>
</dbReference>
<evidence type="ECO:0000256" key="1">
    <source>
        <dbReference type="ARBA" id="ARBA00023015"/>
    </source>
</evidence>
<accession>A0A261USN7</accession>
<comment type="caution">
    <text evidence="6">The sequence shown here is derived from an EMBL/GenBank/DDBJ whole genome shotgun (WGS) entry which is preliminary data.</text>
</comment>
<evidence type="ECO:0000313" key="7">
    <source>
        <dbReference type="Proteomes" id="UP000216885"/>
    </source>
</evidence>
<organism evidence="6 7">
    <name type="scientific">Bordetella genomosp. 4</name>
    <dbReference type="NCBI Taxonomy" id="463044"/>
    <lineage>
        <taxon>Bacteria</taxon>
        <taxon>Pseudomonadati</taxon>
        <taxon>Pseudomonadota</taxon>
        <taxon>Betaproteobacteria</taxon>
        <taxon>Burkholderiales</taxon>
        <taxon>Alcaligenaceae</taxon>
        <taxon>Bordetella</taxon>
    </lineage>
</organism>
<reference evidence="6 7" key="1">
    <citation type="submission" date="2017-05" db="EMBL/GenBank/DDBJ databases">
        <title>Complete and WGS of Bordetella genogroups.</title>
        <authorList>
            <person name="Spilker T."/>
            <person name="LiPuma J."/>
        </authorList>
    </citation>
    <scope>NUCLEOTIDE SEQUENCE [LARGE SCALE GENOMIC DNA]</scope>
    <source>
        <strain evidence="6 7">AU9919</strain>
    </source>
</reference>
<sequence>MRIDGLPPAPWEPGGVTTKQMEREQPLRISRAPDVGRVVDSGYSANDHEFLPVPELDVRLAAGSLGIENYHETQIGEILLRRSFLESFGLPIDRMTIVYADGDSMVPIIRHRSPMLFYQEEITDPRQIDPRIVYAINHGGKMIVKCIKRERDGRWLAKSINLDYKPFPLQKEDGREVRIIGRILWSPYDLRNGVDERLLSK</sequence>